<dbReference type="Proteomes" id="UP000587002">
    <property type="component" value="Unassembled WGS sequence"/>
</dbReference>
<protein>
    <submittedName>
        <fullName evidence="3">Dipeptidyl aminopeptidase/acylaminoacyl peptidase</fullName>
    </submittedName>
</protein>
<name>A0A853ASD5_9PSEU</name>
<organism evidence="3 4">
    <name type="scientific">Saccharopolyspora hordei</name>
    <dbReference type="NCBI Taxonomy" id="1838"/>
    <lineage>
        <taxon>Bacteria</taxon>
        <taxon>Bacillati</taxon>
        <taxon>Actinomycetota</taxon>
        <taxon>Actinomycetes</taxon>
        <taxon>Pseudonocardiales</taxon>
        <taxon>Pseudonocardiaceae</taxon>
        <taxon>Saccharopolyspora</taxon>
    </lineage>
</organism>
<comment type="caution">
    <text evidence="3">The sequence shown here is derived from an EMBL/GenBank/DDBJ whole genome shotgun (WGS) entry which is preliminary data.</text>
</comment>
<dbReference type="PANTHER" id="PTHR42776:SF27">
    <property type="entry name" value="DIPEPTIDYL PEPTIDASE FAMILY MEMBER 6"/>
    <property type="match status" value="1"/>
</dbReference>
<sequence>MTAAPDRGASTLVGAEEFFADPAFSRASLSPDGARIAYLAPERGKLNLWVRRVDEGHEDAVCLTHDDRRGVEHHWWTDDPRWLLYLHATDGEEDWHLFRVDLDAPGAPAVDLTPLPPGQRVFAVDPTRPGAGSVLVWMNQRPASIDAVRVDVATGERTPHQSRPEPGGTVLLDGRGEPAFHAALTEDGTWEFSAIDPGGRRRLLWRVGGPEHPLGPPLQRVTPDGTGLLVGDYQDSDDLRLVRIDRRSGAETTVAAVAGRSLCTAGLAAPGARPPTVFTSRRTGAVIAARFTGDRPHIEVLDPHFAEVHAALSALSDGVLDEVSSDETEQRWVASFVHDREPGATWFYDHSTGESRLLFRAHPQLDPAQLAPMSAVRFPARDGLPLHAFLTLPVDGATGPLVLLVHGGPWSHDSWGYHPTVQFLANRGYAVLQVNVRGSTGCGKRYTTAAIGEFAGKVHDDLLDALDWAVAQGHADPSRVALVGDEDPYAGHAALVGAALSPDRFAAAVARGGLLDLAHFLRTSPPFTRPALAHSWFRYVGDPADPEQEADLLARSPITMLDRIRSPLLLVRSADEVESDTVVERLRARGVPVEQVSTDGSRGPEDRVRLHRAIERHLAEHLGGRRG</sequence>
<evidence type="ECO:0000259" key="2">
    <source>
        <dbReference type="Pfam" id="PF00326"/>
    </source>
</evidence>
<dbReference type="GO" id="GO:0006508">
    <property type="term" value="P:proteolysis"/>
    <property type="evidence" value="ECO:0007669"/>
    <property type="project" value="InterPro"/>
</dbReference>
<gene>
    <name evidence="3" type="ORF">HNR68_003487</name>
</gene>
<dbReference type="InterPro" id="IPR029058">
    <property type="entry name" value="AB_hydrolase_fold"/>
</dbReference>
<dbReference type="InterPro" id="IPR011042">
    <property type="entry name" value="6-blade_b-propeller_TolB-like"/>
</dbReference>
<keyword evidence="3" id="KW-0031">Aminopeptidase</keyword>
<dbReference type="PANTHER" id="PTHR42776">
    <property type="entry name" value="SERINE PEPTIDASE S9 FAMILY MEMBER"/>
    <property type="match status" value="1"/>
</dbReference>
<keyword evidence="4" id="KW-1185">Reference proteome</keyword>
<dbReference type="SUPFAM" id="SSF82171">
    <property type="entry name" value="DPP6 N-terminal domain-like"/>
    <property type="match status" value="1"/>
</dbReference>
<dbReference type="AlphaFoldDB" id="A0A853ASD5"/>
<dbReference type="EMBL" id="JACCFJ010000001">
    <property type="protein sequence ID" value="NYI84857.1"/>
    <property type="molecule type" value="Genomic_DNA"/>
</dbReference>
<feature type="domain" description="Peptidase S9 prolyl oligopeptidase catalytic" evidence="2">
    <location>
        <begin position="418"/>
        <end position="598"/>
    </location>
</feature>
<dbReference type="SUPFAM" id="SSF53474">
    <property type="entry name" value="alpha/beta-Hydrolases"/>
    <property type="match status" value="1"/>
</dbReference>
<keyword evidence="3" id="KW-0645">Protease</keyword>
<dbReference type="GO" id="GO:0004177">
    <property type="term" value="F:aminopeptidase activity"/>
    <property type="evidence" value="ECO:0007669"/>
    <property type="project" value="UniProtKB-KW"/>
</dbReference>
<dbReference type="GO" id="GO:0004252">
    <property type="term" value="F:serine-type endopeptidase activity"/>
    <property type="evidence" value="ECO:0007669"/>
    <property type="project" value="TreeGrafter"/>
</dbReference>
<accession>A0A853ASD5</accession>
<dbReference type="RefSeq" id="WP_179722458.1">
    <property type="nucleotide sequence ID" value="NZ_BAABFH010000001.1"/>
</dbReference>
<dbReference type="InterPro" id="IPR001375">
    <property type="entry name" value="Peptidase_S9_cat"/>
</dbReference>
<evidence type="ECO:0000313" key="3">
    <source>
        <dbReference type="EMBL" id="NYI84857.1"/>
    </source>
</evidence>
<reference evidence="3 4" key="1">
    <citation type="submission" date="2020-07" db="EMBL/GenBank/DDBJ databases">
        <title>Sequencing the genomes of 1000 actinobacteria strains.</title>
        <authorList>
            <person name="Klenk H.-P."/>
        </authorList>
    </citation>
    <scope>NUCLEOTIDE SEQUENCE [LARGE SCALE GENOMIC DNA]</scope>
    <source>
        <strain evidence="3 4">DSM 44065</strain>
    </source>
</reference>
<dbReference type="Gene3D" id="2.120.10.30">
    <property type="entry name" value="TolB, C-terminal domain"/>
    <property type="match status" value="1"/>
</dbReference>
<keyword evidence="1" id="KW-0378">Hydrolase</keyword>
<dbReference type="Gene3D" id="3.40.50.1820">
    <property type="entry name" value="alpha/beta hydrolase"/>
    <property type="match status" value="1"/>
</dbReference>
<proteinExistence type="predicted"/>
<evidence type="ECO:0000313" key="4">
    <source>
        <dbReference type="Proteomes" id="UP000587002"/>
    </source>
</evidence>
<dbReference type="Pfam" id="PF00326">
    <property type="entry name" value="Peptidase_S9"/>
    <property type="match status" value="1"/>
</dbReference>
<evidence type="ECO:0000256" key="1">
    <source>
        <dbReference type="ARBA" id="ARBA00022801"/>
    </source>
</evidence>